<dbReference type="InterPro" id="IPR033904">
    <property type="entry name" value="Trans_IPPS_HH"/>
</dbReference>
<dbReference type="EMBL" id="HBEP01036336">
    <property type="protein sequence ID" value="CAD8510888.1"/>
    <property type="molecule type" value="Transcribed_RNA"/>
</dbReference>
<dbReference type="AlphaFoldDB" id="A0A7S0I4T1"/>
<keyword evidence="5" id="KW-0732">Signal</keyword>
<dbReference type="PANTHER" id="PTHR31480">
    <property type="entry name" value="BIFUNCTIONAL LYCOPENE CYCLASE/PHYTOENE SYNTHASE"/>
    <property type="match status" value="1"/>
</dbReference>
<evidence type="ECO:0000256" key="5">
    <source>
        <dbReference type="SAM" id="SignalP"/>
    </source>
</evidence>
<dbReference type="SFLD" id="SFLDG01018">
    <property type="entry name" value="Squalene/Phytoene_Synthase_Lik"/>
    <property type="match status" value="1"/>
</dbReference>
<accession>A0A7S0I4T1</accession>
<dbReference type="InterPro" id="IPR008949">
    <property type="entry name" value="Isoprenoid_synthase_dom_sf"/>
</dbReference>
<comment type="catalytic activity">
    <reaction evidence="1">
        <text>2 (2E,6E,10E)-geranylgeranyl diphosphate = 15-cis-phytoene + 2 diphosphate</text>
        <dbReference type="Rhea" id="RHEA:34475"/>
        <dbReference type="ChEBI" id="CHEBI:27787"/>
        <dbReference type="ChEBI" id="CHEBI:33019"/>
        <dbReference type="ChEBI" id="CHEBI:58756"/>
        <dbReference type="EC" id="2.5.1.32"/>
    </reaction>
</comment>
<dbReference type="Gene3D" id="1.10.600.10">
    <property type="entry name" value="Farnesyl Diphosphate Synthase"/>
    <property type="match status" value="1"/>
</dbReference>
<keyword evidence="3" id="KW-0808">Transferase</keyword>
<reference evidence="6" key="1">
    <citation type="submission" date="2021-01" db="EMBL/GenBank/DDBJ databases">
        <authorList>
            <person name="Corre E."/>
            <person name="Pelletier E."/>
            <person name="Niang G."/>
            <person name="Scheremetjew M."/>
            <person name="Finn R."/>
            <person name="Kale V."/>
            <person name="Holt S."/>
            <person name="Cochrane G."/>
            <person name="Meng A."/>
            <person name="Brown T."/>
            <person name="Cohen L."/>
        </authorList>
    </citation>
    <scope>NUCLEOTIDE SEQUENCE</scope>
    <source>
        <strain evidence="6">CCMP1374</strain>
    </source>
</reference>
<dbReference type="PROSITE" id="PS01044">
    <property type="entry name" value="SQUALEN_PHYTOEN_SYN_1"/>
    <property type="match status" value="1"/>
</dbReference>
<name>A0A7S0I4T1_9EUKA</name>
<evidence type="ECO:0000313" key="6">
    <source>
        <dbReference type="EMBL" id="CAD8510888.1"/>
    </source>
</evidence>
<protein>
    <recommendedName>
        <fullName evidence="2">15-cis-phytoene synthase</fullName>
        <ecNumber evidence="2">2.5.1.32</ecNumber>
    </recommendedName>
</protein>
<dbReference type="GO" id="GO:0051996">
    <property type="term" value="F:squalene synthase [NAD(P)H] activity"/>
    <property type="evidence" value="ECO:0007669"/>
    <property type="project" value="InterPro"/>
</dbReference>
<dbReference type="InterPro" id="IPR044843">
    <property type="entry name" value="Trans_IPPS_bact-type"/>
</dbReference>
<dbReference type="EC" id="2.5.1.32" evidence="2"/>
<dbReference type="SFLD" id="SFLDG01212">
    <property type="entry name" value="Phytoene_synthase_like"/>
    <property type="match status" value="1"/>
</dbReference>
<feature type="signal peptide" evidence="5">
    <location>
        <begin position="1"/>
        <end position="17"/>
    </location>
</feature>
<organism evidence="6">
    <name type="scientific">Phaeocystis antarctica</name>
    <dbReference type="NCBI Taxonomy" id="33657"/>
    <lineage>
        <taxon>Eukaryota</taxon>
        <taxon>Haptista</taxon>
        <taxon>Haptophyta</taxon>
        <taxon>Prymnesiophyceae</taxon>
        <taxon>Phaeocystales</taxon>
        <taxon>Phaeocystaceae</taxon>
        <taxon>Phaeocystis</taxon>
    </lineage>
</organism>
<evidence type="ECO:0000256" key="3">
    <source>
        <dbReference type="ARBA" id="ARBA00022679"/>
    </source>
</evidence>
<sequence>MLRRVLLLSLFAEPARALVAPAASQAAIAGLMKTHDPILLYVQNLLSETTAEDAGALYAWCRRLDQIVDDPPAGSSVADTRAALDEWTARLDSLCDGQPRDEMDAALTQTFGRHPTLLRQPFADMIAGMRSDLDEERRVADYAELELYSYQVAGTVGLMLLPLLGVDTEAQSKATREPAVALGKAVQLINILRDARPDAAMGRIYLPQDEMAAMGVSEEDVLAGRCTPEYRALVARTAARAEALLQEAEQGVRALPAAGPLLAQTIIELYRDYLVELERCDHDNLSPGGERVRVGTLRKLSGGLRAAAALLWPFKIVRSA</sequence>
<dbReference type="InterPro" id="IPR002060">
    <property type="entry name" value="Squ/phyt_synthse"/>
</dbReference>
<dbReference type="SUPFAM" id="SSF48576">
    <property type="entry name" value="Terpenoid synthases"/>
    <property type="match status" value="1"/>
</dbReference>
<evidence type="ECO:0000256" key="2">
    <source>
        <dbReference type="ARBA" id="ARBA00012396"/>
    </source>
</evidence>
<evidence type="ECO:0000256" key="1">
    <source>
        <dbReference type="ARBA" id="ARBA00001805"/>
    </source>
</evidence>
<keyword evidence="4" id="KW-0125">Carotenoid biosynthesis</keyword>
<dbReference type="GO" id="GO:0004311">
    <property type="term" value="F:geranylgeranyl diphosphate synthase activity"/>
    <property type="evidence" value="ECO:0007669"/>
    <property type="project" value="InterPro"/>
</dbReference>
<dbReference type="Pfam" id="PF00494">
    <property type="entry name" value="SQS_PSY"/>
    <property type="match status" value="1"/>
</dbReference>
<dbReference type="SFLD" id="SFLDS00005">
    <property type="entry name" value="Isoprenoid_Synthase_Type_I"/>
    <property type="match status" value="1"/>
</dbReference>
<evidence type="ECO:0000256" key="4">
    <source>
        <dbReference type="ARBA" id="ARBA00022746"/>
    </source>
</evidence>
<gene>
    <name evidence="6" type="ORF">PANT1444_LOCUS20567</name>
</gene>
<proteinExistence type="predicted"/>
<feature type="chain" id="PRO_5030524180" description="15-cis-phytoene synthase" evidence="5">
    <location>
        <begin position="18"/>
        <end position="320"/>
    </location>
</feature>
<dbReference type="GO" id="GO:0016117">
    <property type="term" value="P:carotenoid biosynthetic process"/>
    <property type="evidence" value="ECO:0007669"/>
    <property type="project" value="UniProtKB-KW"/>
</dbReference>
<dbReference type="CDD" id="cd00683">
    <property type="entry name" value="Trans_IPPS_HH"/>
    <property type="match status" value="1"/>
</dbReference>
<dbReference type="InterPro" id="IPR019845">
    <property type="entry name" value="Squalene/phytoene_synthase_CS"/>
</dbReference>